<feature type="region of interest" description="Disordered" evidence="5">
    <location>
        <begin position="849"/>
        <end position="878"/>
    </location>
</feature>
<evidence type="ECO:0000259" key="6">
    <source>
        <dbReference type="PROSITE" id="PS50089"/>
    </source>
</evidence>
<dbReference type="PROSITE" id="PS50089">
    <property type="entry name" value="ZF_RING_2"/>
    <property type="match status" value="1"/>
</dbReference>
<dbReference type="PROSITE" id="PS00518">
    <property type="entry name" value="ZF_RING_1"/>
    <property type="match status" value="1"/>
</dbReference>
<dbReference type="GO" id="GO:0005634">
    <property type="term" value="C:nucleus"/>
    <property type="evidence" value="ECO:0007669"/>
    <property type="project" value="TreeGrafter"/>
</dbReference>
<sequence length="935" mass="103594">MAEGESGSGVQGDLEKELTCSICTDLLYQPLTLLDCLHTFCGACLKEWFAFQASAATSIHPYTCPSCRASVRSTQPNATVTTLLDIFLKANPGRGKNDEEKRADKEKYRPGDNVLPRLRRRGGPEDEDERRVLEDVQRLSLREVGIPSSSSNSLEPPRERRRHERSREGSRESRRSRDDRRATTTSRNNSPRRAVVPPSRTIEHQASLRSLLSASDLGADDVDEDLVRHVLEELLADGVDLNDIGTTQEEEITEKIAEAVRRRQADRQAERQRERRERRERLARDGLMSTSQTSLPQPLRSAPLRDEESSRRRAHGRSESRTSTPQNGTRHGPPISRPGLIDAANDGSRHHRRSSSQGSSRSARRAERPAPISVSSSARQSSSGQEQAYASDSAPAPAPRRRQSDNQQVSNVEARQHFRRSIYDGMAAASPVSPLTAGFNIPTNGSPTSAVATVASPLHSSPSNTPLGAPIRVPSLRRTTEPAGGRQPRLSLTGTPPLISPPPILRSTTDPNANANANANESRSRRASASAAPPLYTEPHVSCNSCSKDHIEYELHYNCPRCDDGNYNICLRCFRFGKGCRHWFGFGWAAWLRYERQTPQGGYPPDTEHPHVLTGQRYRRSLALLVESSTPPHALMSEHNPEERKEVGVFCDICKAFANACYWKCDYCNEGEWGYCNDCVNQGRHCTHPLLPVAHKTEADAADSAEASAPSTPHDNSDTLAPPDHDQDATAPPLTPKTASLMRGPILFTIANFTFRPLTFTTLCNICRYPIPPSNTRYHCLKCNAGDYDVCMACYHKLVVSNRISKENGVNGWRKCFRGHRMVIVGFEDRDGGQLRIVVRDLVGGWALKDSNDEQPRSPTSSSSSRAPQRIPPDGGTGLKLQARWAYWPEDGVRDELAFPKIAEVREAADVNGEWYWGVYCGMMGLFPASHVGGR</sequence>
<feature type="region of interest" description="Disordered" evidence="5">
    <location>
        <begin position="90"/>
        <end position="203"/>
    </location>
</feature>
<feature type="compositionally biased region" description="Basic and acidic residues" evidence="5">
    <location>
        <begin position="262"/>
        <end position="284"/>
    </location>
</feature>
<dbReference type="PANTHER" id="PTHR16079">
    <property type="entry name" value="UBIQUITIN LIGASE PROTEIN CHFR"/>
    <property type="match status" value="1"/>
</dbReference>
<evidence type="ECO:0000256" key="5">
    <source>
        <dbReference type="SAM" id="MobiDB-lite"/>
    </source>
</evidence>
<evidence type="ECO:0000313" key="8">
    <source>
        <dbReference type="Proteomes" id="UP000193240"/>
    </source>
</evidence>
<feature type="compositionally biased region" description="Low complexity" evidence="5">
    <location>
        <begin position="512"/>
        <end position="532"/>
    </location>
</feature>
<keyword evidence="2 4" id="KW-0863">Zinc-finger</keyword>
<dbReference type="FunFam" id="3.30.60.90:FF:000039">
    <property type="entry name" value="Uncharacterized protein"/>
    <property type="match status" value="1"/>
</dbReference>
<dbReference type="GO" id="GO:0006511">
    <property type="term" value="P:ubiquitin-dependent protein catabolic process"/>
    <property type="evidence" value="ECO:0007669"/>
    <property type="project" value="TreeGrafter"/>
</dbReference>
<feature type="compositionally biased region" description="Basic and acidic residues" evidence="5">
    <location>
        <begin position="129"/>
        <end position="141"/>
    </location>
</feature>
<dbReference type="InterPro" id="IPR018957">
    <property type="entry name" value="Znf_C3HC4_RING-type"/>
</dbReference>
<proteinExistence type="predicted"/>
<accession>A0A1Y2LYS6</accession>
<dbReference type="Gene3D" id="3.30.40.10">
    <property type="entry name" value="Zinc/RING finger domain, C3HC4 (zinc finger)"/>
    <property type="match status" value="1"/>
</dbReference>
<dbReference type="InterPro" id="IPR017907">
    <property type="entry name" value="Znf_RING_CS"/>
</dbReference>
<feature type="domain" description="RING-type" evidence="6">
    <location>
        <begin position="20"/>
        <end position="68"/>
    </location>
</feature>
<feature type="compositionally biased region" description="Basic and acidic residues" evidence="5">
    <location>
        <begin position="165"/>
        <end position="182"/>
    </location>
</feature>
<feature type="compositionally biased region" description="Basic and acidic residues" evidence="5">
    <location>
        <begin position="303"/>
        <end position="320"/>
    </location>
</feature>
<feature type="compositionally biased region" description="Low complexity" evidence="5">
    <location>
        <begin position="373"/>
        <end position="383"/>
    </location>
</feature>
<evidence type="ECO:0000256" key="3">
    <source>
        <dbReference type="ARBA" id="ARBA00022833"/>
    </source>
</evidence>
<dbReference type="InterPro" id="IPR052256">
    <property type="entry name" value="E3_ubiquitin-ligase_CHFR"/>
</dbReference>
<dbReference type="InterPro" id="IPR013083">
    <property type="entry name" value="Znf_RING/FYVE/PHD"/>
</dbReference>
<keyword evidence="1" id="KW-0479">Metal-binding</keyword>
<dbReference type="STRING" id="105696.A0A1Y2LYS6"/>
<dbReference type="Proteomes" id="UP000193240">
    <property type="component" value="Unassembled WGS sequence"/>
</dbReference>
<dbReference type="SUPFAM" id="SSF57850">
    <property type="entry name" value="RING/U-box"/>
    <property type="match status" value="4"/>
</dbReference>
<dbReference type="GO" id="GO:0016567">
    <property type="term" value="P:protein ubiquitination"/>
    <property type="evidence" value="ECO:0007669"/>
    <property type="project" value="TreeGrafter"/>
</dbReference>
<feature type="region of interest" description="Disordered" evidence="5">
    <location>
        <begin position="262"/>
        <end position="412"/>
    </location>
</feature>
<protein>
    <recommendedName>
        <fullName evidence="6">RING-type domain-containing protein</fullName>
    </recommendedName>
</protein>
<dbReference type="InterPro" id="IPR001841">
    <property type="entry name" value="Znf_RING"/>
</dbReference>
<dbReference type="InParanoid" id="A0A1Y2LYS6"/>
<dbReference type="SUPFAM" id="SSF50044">
    <property type="entry name" value="SH3-domain"/>
    <property type="match status" value="1"/>
</dbReference>
<dbReference type="InterPro" id="IPR000433">
    <property type="entry name" value="Znf_ZZ"/>
</dbReference>
<evidence type="ECO:0000256" key="2">
    <source>
        <dbReference type="ARBA" id="ARBA00022771"/>
    </source>
</evidence>
<evidence type="ECO:0000313" key="7">
    <source>
        <dbReference type="EMBL" id="OSS48347.1"/>
    </source>
</evidence>
<organism evidence="7 8">
    <name type="scientific">Epicoccum nigrum</name>
    <name type="common">Soil fungus</name>
    <name type="synonym">Epicoccum purpurascens</name>
    <dbReference type="NCBI Taxonomy" id="105696"/>
    <lineage>
        <taxon>Eukaryota</taxon>
        <taxon>Fungi</taxon>
        <taxon>Dikarya</taxon>
        <taxon>Ascomycota</taxon>
        <taxon>Pezizomycotina</taxon>
        <taxon>Dothideomycetes</taxon>
        <taxon>Pleosporomycetidae</taxon>
        <taxon>Pleosporales</taxon>
        <taxon>Pleosporineae</taxon>
        <taxon>Didymellaceae</taxon>
        <taxon>Epicoccum</taxon>
    </lineage>
</organism>
<evidence type="ECO:0000256" key="4">
    <source>
        <dbReference type="PROSITE-ProRule" id="PRU00175"/>
    </source>
</evidence>
<dbReference type="OMA" id="NNCVNQG"/>
<dbReference type="GO" id="GO:0004842">
    <property type="term" value="F:ubiquitin-protein transferase activity"/>
    <property type="evidence" value="ECO:0007669"/>
    <property type="project" value="TreeGrafter"/>
</dbReference>
<reference evidence="7 8" key="1">
    <citation type="journal article" date="2017" name="Genome Announc.">
        <title>Genome sequence of the saprophytic ascomycete Epicoccum nigrum ICMP 19927 strain isolated from New Zealand.</title>
        <authorList>
            <person name="Fokin M."/>
            <person name="Fleetwood D."/>
            <person name="Weir B.S."/>
            <person name="Villas-Boas S.G."/>
        </authorList>
    </citation>
    <scope>NUCLEOTIDE SEQUENCE [LARGE SCALE GENOMIC DNA]</scope>
    <source>
        <strain evidence="7 8">ICMP 19927</strain>
    </source>
</reference>
<dbReference type="EMBL" id="KZ107846">
    <property type="protein sequence ID" value="OSS48347.1"/>
    <property type="molecule type" value="Genomic_DNA"/>
</dbReference>
<dbReference type="SMART" id="SM00291">
    <property type="entry name" value="ZnF_ZZ"/>
    <property type="match status" value="2"/>
</dbReference>
<feature type="region of interest" description="Disordered" evidence="5">
    <location>
        <begin position="453"/>
        <end position="534"/>
    </location>
</feature>
<keyword evidence="3" id="KW-0862">Zinc</keyword>
<dbReference type="Pfam" id="PF00097">
    <property type="entry name" value="zf-C3HC4"/>
    <property type="match status" value="1"/>
</dbReference>
<dbReference type="InterPro" id="IPR036028">
    <property type="entry name" value="SH3-like_dom_sf"/>
</dbReference>
<feature type="compositionally biased region" description="Low complexity" evidence="5">
    <location>
        <begin position="857"/>
        <end position="873"/>
    </location>
</feature>
<dbReference type="PANTHER" id="PTHR16079:SF4">
    <property type="entry name" value="E3 UBIQUITIN-PROTEIN LIGASE CHFR"/>
    <property type="match status" value="1"/>
</dbReference>
<name>A0A1Y2LYS6_EPING</name>
<dbReference type="AlphaFoldDB" id="A0A1Y2LYS6"/>
<feature type="compositionally biased region" description="Low complexity" evidence="5">
    <location>
        <begin position="183"/>
        <end position="193"/>
    </location>
</feature>
<evidence type="ECO:0000256" key="1">
    <source>
        <dbReference type="ARBA" id="ARBA00022723"/>
    </source>
</evidence>
<dbReference type="GO" id="GO:0008270">
    <property type="term" value="F:zinc ion binding"/>
    <property type="evidence" value="ECO:0007669"/>
    <property type="project" value="UniProtKB-KW"/>
</dbReference>
<keyword evidence="8" id="KW-1185">Reference proteome</keyword>
<dbReference type="SMART" id="SM00184">
    <property type="entry name" value="RING"/>
    <property type="match status" value="1"/>
</dbReference>
<feature type="compositionally biased region" description="Basic and acidic residues" evidence="5">
    <location>
        <begin position="95"/>
        <end position="110"/>
    </location>
</feature>
<feature type="region of interest" description="Disordered" evidence="5">
    <location>
        <begin position="697"/>
        <end position="735"/>
    </location>
</feature>
<gene>
    <name evidence="7" type="ORF">B5807_07601</name>
</gene>